<name>A0A5P1F3X5_ASPOF</name>
<organism evidence="2 3">
    <name type="scientific">Asparagus officinalis</name>
    <name type="common">Garden asparagus</name>
    <dbReference type="NCBI Taxonomy" id="4686"/>
    <lineage>
        <taxon>Eukaryota</taxon>
        <taxon>Viridiplantae</taxon>
        <taxon>Streptophyta</taxon>
        <taxon>Embryophyta</taxon>
        <taxon>Tracheophyta</taxon>
        <taxon>Spermatophyta</taxon>
        <taxon>Magnoliopsida</taxon>
        <taxon>Liliopsida</taxon>
        <taxon>Asparagales</taxon>
        <taxon>Asparagaceae</taxon>
        <taxon>Asparagoideae</taxon>
        <taxon>Asparagus</taxon>
    </lineage>
</organism>
<dbReference type="AlphaFoldDB" id="A0A5P1F3X5"/>
<proteinExistence type="predicted"/>
<feature type="region of interest" description="Disordered" evidence="1">
    <location>
        <begin position="55"/>
        <end position="99"/>
    </location>
</feature>
<dbReference type="EMBL" id="CM007384">
    <property type="protein sequence ID" value="ONK73096.1"/>
    <property type="molecule type" value="Genomic_DNA"/>
</dbReference>
<accession>A0A5P1F3X5</accession>
<evidence type="ECO:0000256" key="1">
    <source>
        <dbReference type="SAM" id="MobiDB-lite"/>
    </source>
</evidence>
<keyword evidence="3" id="KW-1185">Reference proteome</keyword>
<gene>
    <name evidence="2" type="ORF">A4U43_C04F27150</name>
</gene>
<dbReference type="Gramene" id="ONK73096">
    <property type="protein sequence ID" value="ONK73096"/>
    <property type="gene ID" value="A4U43_C04F27150"/>
</dbReference>
<evidence type="ECO:0000313" key="3">
    <source>
        <dbReference type="Proteomes" id="UP000243459"/>
    </source>
</evidence>
<sequence length="99" mass="10656">MDPTVASGNTCFYLCFDSIGIHSGDVYFLVVGKESILVEQVGLDSEERANYDTDTYITDPNEAGFKGDTGGSSYVSDDELESEASTTTTPVPILDIDEL</sequence>
<protein>
    <submittedName>
        <fullName evidence="2">Uncharacterized protein</fullName>
    </submittedName>
</protein>
<reference evidence="3" key="1">
    <citation type="journal article" date="2017" name="Nat. Commun.">
        <title>The asparagus genome sheds light on the origin and evolution of a young Y chromosome.</title>
        <authorList>
            <person name="Harkess A."/>
            <person name="Zhou J."/>
            <person name="Xu C."/>
            <person name="Bowers J.E."/>
            <person name="Van der Hulst R."/>
            <person name="Ayyampalayam S."/>
            <person name="Mercati F."/>
            <person name="Riccardi P."/>
            <person name="McKain M.R."/>
            <person name="Kakrana A."/>
            <person name="Tang H."/>
            <person name="Ray J."/>
            <person name="Groenendijk J."/>
            <person name="Arikit S."/>
            <person name="Mathioni S.M."/>
            <person name="Nakano M."/>
            <person name="Shan H."/>
            <person name="Telgmann-Rauber A."/>
            <person name="Kanno A."/>
            <person name="Yue Z."/>
            <person name="Chen H."/>
            <person name="Li W."/>
            <person name="Chen Y."/>
            <person name="Xu X."/>
            <person name="Zhang Y."/>
            <person name="Luo S."/>
            <person name="Chen H."/>
            <person name="Gao J."/>
            <person name="Mao Z."/>
            <person name="Pires J.C."/>
            <person name="Luo M."/>
            <person name="Kudrna D."/>
            <person name="Wing R.A."/>
            <person name="Meyers B.C."/>
            <person name="Yi K."/>
            <person name="Kong H."/>
            <person name="Lavrijsen P."/>
            <person name="Sunseri F."/>
            <person name="Falavigna A."/>
            <person name="Ye Y."/>
            <person name="Leebens-Mack J.H."/>
            <person name="Chen G."/>
        </authorList>
    </citation>
    <scope>NUCLEOTIDE SEQUENCE [LARGE SCALE GENOMIC DNA]</scope>
    <source>
        <strain evidence="3">cv. DH0086</strain>
    </source>
</reference>
<evidence type="ECO:0000313" key="2">
    <source>
        <dbReference type="EMBL" id="ONK73096.1"/>
    </source>
</evidence>
<dbReference type="Proteomes" id="UP000243459">
    <property type="component" value="Chromosome 4"/>
</dbReference>